<proteinExistence type="predicted"/>
<protein>
    <submittedName>
        <fullName evidence="1">Uncharacterized protein</fullName>
    </submittedName>
</protein>
<keyword evidence="2" id="KW-1185">Reference proteome</keyword>
<dbReference type="Proteomes" id="UP000499080">
    <property type="component" value="Unassembled WGS sequence"/>
</dbReference>
<dbReference type="PANTHER" id="PTHR37159:SF1">
    <property type="entry name" value="GH11867P"/>
    <property type="match status" value="1"/>
</dbReference>
<gene>
    <name evidence="1" type="ORF">AVEN_189921_1</name>
</gene>
<accession>A0A4Y2TC96</accession>
<comment type="caution">
    <text evidence="1">The sequence shown here is derived from an EMBL/GenBank/DDBJ whole genome shotgun (WGS) entry which is preliminary data.</text>
</comment>
<evidence type="ECO:0000313" key="2">
    <source>
        <dbReference type="Proteomes" id="UP000499080"/>
    </source>
</evidence>
<dbReference type="AlphaFoldDB" id="A0A4Y2TC96"/>
<organism evidence="1 2">
    <name type="scientific">Araneus ventricosus</name>
    <name type="common">Orbweaver spider</name>
    <name type="synonym">Epeira ventricosa</name>
    <dbReference type="NCBI Taxonomy" id="182803"/>
    <lineage>
        <taxon>Eukaryota</taxon>
        <taxon>Metazoa</taxon>
        <taxon>Ecdysozoa</taxon>
        <taxon>Arthropoda</taxon>
        <taxon>Chelicerata</taxon>
        <taxon>Arachnida</taxon>
        <taxon>Araneae</taxon>
        <taxon>Araneomorphae</taxon>
        <taxon>Entelegynae</taxon>
        <taxon>Araneoidea</taxon>
        <taxon>Araneidae</taxon>
        <taxon>Araneus</taxon>
    </lineage>
</organism>
<dbReference type="EMBL" id="BGPR01026939">
    <property type="protein sequence ID" value="GBN97056.1"/>
    <property type="molecule type" value="Genomic_DNA"/>
</dbReference>
<sequence length="325" mass="37724">MFADERRHIRELAVCRIMKARGSSSTVKHRRLFVPKLKFKANQYIDLIDWFKFNFAHFCGVLLSFYLSKPVKAFLFTGNSSTKSKLFHRNLKVTKIVQKWYEGDLWDVNDSAHQTLTAARSMHVRVGKKMASLNDGVLYMSQWDMVLGQWAFVGPIVLCPSLVGLHGWTNDDFDAILHLWRTIGYLFGIEDEYNLCQGSYNQVLTACENVLHKEYKPEVEKADPISVALAKNATEAMGMVVPLYTWPALATCIYELVGLPCPVQMDIFDNICYSLIHFIMTFLIKFDRVRFCVNKWTRWKIKAAERKDLQFMEKKDVQLLLGQYY</sequence>
<dbReference type="PANTHER" id="PTHR37159">
    <property type="entry name" value="GH11867P"/>
    <property type="match status" value="1"/>
</dbReference>
<dbReference type="OrthoDB" id="6361347at2759"/>
<evidence type="ECO:0000313" key="1">
    <source>
        <dbReference type="EMBL" id="GBN97056.1"/>
    </source>
</evidence>
<reference evidence="1 2" key="1">
    <citation type="journal article" date="2019" name="Sci. Rep.">
        <title>Orb-weaving spider Araneus ventricosus genome elucidates the spidroin gene catalogue.</title>
        <authorList>
            <person name="Kono N."/>
            <person name="Nakamura H."/>
            <person name="Ohtoshi R."/>
            <person name="Moran D.A.P."/>
            <person name="Shinohara A."/>
            <person name="Yoshida Y."/>
            <person name="Fujiwara M."/>
            <person name="Mori M."/>
            <person name="Tomita M."/>
            <person name="Arakawa K."/>
        </authorList>
    </citation>
    <scope>NUCLEOTIDE SEQUENCE [LARGE SCALE GENOMIC DNA]</scope>
</reference>
<name>A0A4Y2TC96_ARAVE</name>